<dbReference type="Pfam" id="PF08734">
    <property type="entry name" value="GYD"/>
    <property type="match status" value="1"/>
</dbReference>
<gene>
    <name evidence="1" type="ORF">GCM10023196_100630</name>
</gene>
<dbReference type="Proteomes" id="UP001501442">
    <property type="component" value="Unassembled WGS sequence"/>
</dbReference>
<sequence>MATYMLLCKWTDMGRREVATLPDRVTEVTKTFEEMGGKVLGAYLSMGRYDQVVLIEAPEDEVAAKFAVFVAGRGYAETETLRCFSMNEMRRLV</sequence>
<reference evidence="2" key="1">
    <citation type="journal article" date="2019" name="Int. J. Syst. Evol. Microbiol.">
        <title>The Global Catalogue of Microorganisms (GCM) 10K type strain sequencing project: providing services to taxonomists for standard genome sequencing and annotation.</title>
        <authorList>
            <consortium name="The Broad Institute Genomics Platform"/>
            <consortium name="The Broad Institute Genome Sequencing Center for Infectious Disease"/>
            <person name="Wu L."/>
            <person name="Ma J."/>
        </authorList>
    </citation>
    <scope>NUCLEOTIDE SEQUENCE [LARGE SCALE GENOMIC DNA]</scope>
    <source>
        <strain evidence="2">JCM 17939</strain>
    </source>
</reference>
<organism evidence="1 2">
    <name type="scientific">Actinoallomurus vinaceus</name>
    <dbReference type="NCBI Taxonomy" id="1080074"/>
    <lineage>
        <taxon>Bacteria</taxon>
        <taxon>Bacillati</taxon>
        <taxon>Actinomycetota</taxon>
        <taxon>Actinomycetes</taxon>
        <taxon>Streptosporangiales</taxon>
        <taxon>Thermomonosporaceae</taxon>
        <taxon>Actinoallomurus</taxon>
    </lineage>
</organism>
<comment type="caution">
    <text evidence="1">The sequence shown here is derived from an EMBL/GenBank/DDBJ whole genome shotgun (WGS) entry which is preliminary data.</text>
</comment>
<evidence type="ECO:0008006" key="3">
    <source>
        <dbReference type="Google" id="ProtNLM"/>
    </source>
</evidence>
<dbReference type="InterPro" id="IPR014845">
    <property type="entry name" value="GYD/TTHA1554"/>
</dbReference>
<dbReference type="EMBL" id="BAABHK010000027">
    <property type="protein sequence ID" value="GAA4639353.1"/>
    <property type="molecule type" value="Genomic_DNA"/>
</dbReference>
<dbReference type="RefSeq" id="WP_345442866.1">
    <property type="nucleotide sequence ID" value="NZ_BAABHK010000027.1"/>
</dbReference>
<evidence type="ECO:0000313" key="1">
    <source>
        <dbReference type="EMBL" id="GAA4639353.1"/>
    </source>
</evidence>
<name>A0ABP8UT70_9ACTN</name>
<accession>A0ABP8UT70</accession>
<protein>
    <recommendedName>
        <fullName evidence="3">GYD domain-containing protein</fullName>
    </recommendedName>
</protein>
<evidence type="ECO:0000313" key="2">
    <source>
        <dbReference type="Proteomes" id="UP001501442"/>
    </source>
</evidence>
<keyword evidence="2" id="KW-1185">Reference proteome</keyword>
<proteinExistence type="predicted"/>